<feature type="domain" description="Roc" evidence="3">
    <location>
        <begin position="168"/>
        <end position="493"/>
    </location>
</feature>
<dbReference type="Gene3D" id="3.40.50.300">
    <property type="entry name" value="P-loop containing nucleotide triphosphate hydrolases"/>
    <property type="match status" value="1"/>
</dbReference>
<dbReference type="AlphaFoldDB" id="A0A9D4IKV9"/>
<proteinExistence type="predicted"/>
<accession>A0A9D4IKV9</accession>
<comment type="caution">
    <text evidence="4">The sequence shown here is derived from an EMBL/GenBank/DDBJ whole genome shotgun (WGS) entry which is preliminary data.</text>
</comment>
<dbReference type="Proteomes" id="UP000828390">
    <property type="component" value="Unassembled WGS sequence"/>
</dbReference>
<evidence type="ECO:0000313" key="5">
    <source>
        <dbReference type="Proteomes" id="UP000828390"/>
    </source>
</evidence>
<organism evidence="4 5">
    <name type="scientific">Dreissena polymorpha</name>
    <name type="common">Zebra mussel</name>
    <name type="synonym">Mytilus polymorpha</name>
    <dbReference type="NCBI Taxonomy" id="45954"/>
    <lineage>
        <taxon>Eukaryota</taxon>
        <taxon>Metazoa</taxon>
        <taxon>Spiralia</taxon>
        <taxon>Lophotrochozoa</taxon>
        <taxon>Mollusca</taxon>
        <taxon>Bivalvia</taxon>
        <taxon>Autobranchia</taxon>
        <taxon>Heteroconchia</taxon>
        <taxon>Euheterodonta</taxon>
        <taxon>Imparidentia</taxon>
        <taxon>Neoheterodontei</taxon>
        <taxon>Myida</taxon>
        <taxon>Dreissenoidea</taxon>
        <taxon>Dreissenidae</taxon>
        <taxon>Dreissena</taxon>
    </lineage>
</organism>
<dbReference type="SUPFAM" id="SSF52540">
    <property type="entry name" value="P-loop containing nucleoside triphosphate hydrolases"/>
    <property type="match status" value="1"/>
</dbReference>
<reference evidence="4" key="2">
    <citation type="submission" date="2020-11" db="EMBL/GenBank/DDBJ databases">
        <authorList>
            <person name="McCartney M.A."/>
            <person name="Auch B."/>
            <person name="Kono T."/>
            <person name="Mallez S."/>
            <person name="Becker A."/>
            <person name="Gohl D.M."/>
            <person name="Silverstein K.A.T."/>
            <person name="Koren S."/>
            <person name="Bechman K.B."/>
            <person name="Herman A."/>
            <person name="Abrahante J.E."/>
            <person name="Garbe J."/>
        </authorList>
    </citation>
    <scope>NUCLEOTIDE SEQUENCE</scope>
    <source>
        <strain evidence="4">Duluth1</strain>
        <tissue evidence="4">Whole animal</tissue>
    </source>
</reference>
<sequence>MLSVDAKSGKPPKRSQEKGYTYPIEADIYVKDEFDPNSIVLVQTLQLLNQKVEEQDHKLLKDIVSRIANESVSSKNYSVFKEYVRRFVNGLGFSEKFSVNETEDIFNILIEIWENPKFASYVLKKVYNEDVSDAVIPIGKEISDQLPEDVQQLDPKAITLFYKALKDGKEKVNNIRLMVLGMCGVGKTSLVKNLIRDFRKKLSEPLSTEGIDVHRCKLTTDGDWFLDKELKVVRYEYRMQKVVTKNTNPATSANDEIASSHDLFVNTVTSSKDHETQTQSEPLQTIKEKIALHKEDDIVGLKFAKMMVETSSDHSEKRKALLDESKNEVTVSVWDFAGQPQYYSTHQFFLNKRSIYIVVMDMTKELKDAVGDSEEIGIWCGSVDDCTYLDIFKFWLNAIHMNSDYQSKTQQRKTIKKTVILVGTRKDKMKGNDLEEKENIMNSYFDNALFSFDHGSPIFEHIYPKRFLVDNLTPNDSAFAELRKEIVSLAAEQDYWGEEYPVRWIHMEQTLDKMRDEKRQIEHIKTVEEEDLKNLHPLGKEELTLFLEIQHKQGNIIFFNTGELKNFVVLAPQWIIEAFRCFIPHNQKIESTVLKDWEEYIKHAILKPNVLLEVMKNSPPYIHEYKNAVVRYMEYLNVIAKPVTSVLDITGVLDQQKRVCEETSGIDDHNPTMLDCHIVPCLLRFPPPPLKKFTSPDIPRTPVLAFVFCGKFMPPSFFHRLVAVCIRAWPISKESNLYCLFNGLAIFALNSSSTYTLRIWYRDFIIYARIACYSKNAKLEEFVWLFQGVRHKLEKSLHDFVCQSSSEFEEYIQCPNMQEYIHNEGLLRVAQFKYETEIFCSYCSIPHTVKQSDALKHWFKEWLDQKETDDN</sequence>
<dbReference type="Gene3D" id="1.10.10.10">
    <property type="entry name" value="Winged helix-like DNA-binding domain superfamily/Winged helix DNA-binding domain"/>
    <property type="match status" value="1"/>
</dbReference>
<keyword evidence="5" id="KW-1185">Reference proteome</keyword>
<protein>
    <recommendedName>
        <fullName evidence="3">Roc domain-containing protein</fullName>
    </recommendedName>
</protein>
<dbReference type="InterPro" id="IPR027417">
    <property type="entry name" value="P-loop_NTPase"/>
</dbReference>
<gene>
    <name evidence="4" type="ORF">DPMN_157224</name>
</gene>
<evidence type="ECO:0000256" key="1">
    <source>
        <dbReference type="ARBA" id="ARBA00022737"/>
    </source>
</evidence>
<dbReference type="PANTHER" id="PTHR12449:SF18">
    <property type="entry name" value="DEATH DOMAIN-CONTAINING PROTEIN"/>
    <property type="match status" value="1"/>
</dbReference>
<dbReference type="InterPro" id="IPR039788">
    <property type="entry name" value="NOL4/NOL4L"/>
</dbReference>
<dbReference type="PANTHER" id="PTHR12449">
    <property type="entry name" value="DEATH DOMAIN-CONTAINING PROTEIN"/>
    <property type="match status" value="1"/>
</dbReference>
<dbReference type="PROSITE" id="PS51424">
    <property type="entry name" value="ROC"/>
    <property type="match status" value="1"/>
</dbReference>
<evidence type="ECO:0000256" key="2">
    <source>
        <dbReference type="ARBA" id="ARBA00022741"/>
    </source>
</evidence>
<keyword evidence="1" id="KW-0677">Repeat</keyword>
<dbReference type="InterPro" id="IPR020859">
    <property type="entry name" value="ROC"/>
</dbReference>
<evidence type="ECO:0000259" key="3">
    <source>
        <dbReference type="PROSITE" id="PS51424"/>
    </source>
</evidence>
<keyword evidence="2" id="KW-0547">Nucleotide-binding</keyword>
<dbReference type="EMBL" id="JAIWYP010000008">
    <property type="protein sequence ID" value="KAH3779421.1"/>
    <property type="molecule type" value="Genomic_DNA"/>
</dbReference>
<dbReference type="CDD" id="cd00882">
    <property type="entry name" value="Ras_like_GTPase"/>
    <property type="match status" value="1"/>
</dbReference>
<dbReference type="Pfam" id="PF08477">
    <property type="entry name" value="Roc"/>
    <property type="match status" value="1"/>
</dbReference>
<dbReference type="GO" id="GO:0000166">
    <property type="term" value="F:nucleotide binding"/>
    <property type="evidence" value="ECO:0007669"/>
    <property type="project" value="UniProtKB-KW"/>
</dbReference>
<dbReference type="InterPro" id="IPR036388">
    <property type="entry name" value="WH-like_DNA-bd_sf"/>
</dbReference>
<reference evidence="4" key="1">
    <citation type="journal article" date="2019" name="bioRxiv">
        <title>The Genome of the Zebra Mussel, Dreissena polymorpha: A Resource for Invasive Species Research.</title>
        <authorList>
            <person name="McCartney M.A."/>
            <person name="Auch B."/>
            <person name="Kono T."/>
            <person name="Mallez S."/>
            <person name="Zhang Y."/>
            <person name="Obille A."/>
            <person name="Becker A."/>
            <person name="Abrahante J.E."/>
            <person name="Garbe J."/>
            <person name="Badalamenti J.P."/>
            <person name="Herman A."/>
            <person name="Mangelson H."/>
            <person name="Liachko I."/>
            <person name="Sullivan S."/>
            <person name="Sone E.D."/>
            <person name="Koren S."/>
            <person name="Silverstein K.A.T."/>
            <person name="Beckman K.B."/>
            <person name="Gohl D.M."/>
        </authorList>
    </citation>
    <scope>NUCLEOTIDE SEQUENCE</scope>
    <source>
        <strain evidence="4">Duluth1</strain>
        <tissue evidence="4">Whole animal</tissue>
    </source>
</reference>
<evidence type="ECO:0000313" key="4">
    <source>
        <dbReference type="EMBL" id="KAH3779421.1"/>
    </source>
</evidence>
<name>A0A9D4IKV9_DREPO</name>